<dbReference type="Pfam" id="PF01636">
    <property type="entry name" value="APH"/>
    <property type="match status" value="1"/>
</dbReference>
<comment type="caution">
    <text evidence="2">The sequence shown here is derived from an EMBL/GenBank/DDBJ whole genome shotgun (WGS) entry which is preliminary data.</text>
</comment>
<sequence>MSSAKDSAKYDIPAVAAQFAVYGDFVDAFPYGSGHINDTFCAVFDQGATRVRYIIQRVNSYIFKNPQGLMENVARICRHSFDKLKAAKAPDASRRTLTLIPTKTGADWFVDADGNYWRCYIFIERARGYDVIETTEQAFQAARAFGNFQKLLVDIPGGRLVETIPDFHNTRKRFETFRASLAADVKNRAAGVKKEIDFILAREKDCSVVLDAMAKGEIPERIAHQDTKLNNVLIDDYTLEGICVIDLDTSMPGSALYDFGDMVRTSTSPAKEDEIDLSKVAMQFPFFEALAKGYISSAGDFLNARERELLPFSGKLLTLECGIRFLTDYLDGDLYFKTARPEHNLDRCRTQFRLVECIEEQMEAMNRLVASL</sequence>
<dbReference type="Gene3D" id="3.90.1200.10">
    <property type="match status" value="1"/>
</dbReference>
<protein>
    <submittedName>
        <fullName evidence="2">Aminoglycoside phosphotransferase family protein</fullName>
    </submittedName>
</protein>
<reference evidence="2" key="1">
    <citation type="submission" date="2020-10" db="EMBL/GenBank/DDBJ databases">
        <authorList>
            <person name="Gilroy R."/>
        </authorList>
    </citation>
    <scope>NUCLEOTIDE SEQUENCE</scope>
    <source>
        <strain evidence="2">10669</strain>
    </source>
</reference>
<name>A0A9D1NK01_9BACT</name>
<accession>A0A9D1NK01</accession>
<dbReference type="PANTHER" id="PTHR21064:SF5">
    <property type="entry name" value="SLR1880 PROTEIN"/>
    <property type="match status" value="1"/>
</dbReference>
<dbReference type="AlphaFoldDB" id="A0A9D1NK01"/>
<dbReference type="Proteomes" id="UP000886812">
    <property type="component" value="Unassembled WGS sequence"/>
</dbReference>
<evidence type="ECO:0000313" key="2">
    <source>
        <dbReference type="EMBL" id="HIV04544.1"/>
    </source>
</evidence>
<gene>
    <name evidence="2" type="ORF">IAC75_05290</name>
</gene>
<evidence type="ECO:0000259" key="1">
    <source>
        <dbReference type="Pfam" id="PF01636"/>
    </source>
</evidence>
<dbReference type="InterPro" id="IPR011009">
    <property type="entry name" value="Kinase-like_dom_sf"/>
</dbReference>
<dbReference type="EMBL" id="DVOG01000136">
    <property type="protein sequence ID" value="HIV04544.1"/>
    <property type="molecule type" value="Genomic_DNA"/>
</dbReference>
<reference evidence="2" key="2">
    <citation type="journal article" date="2021" name="PeerJ">
        <title>Extensive microbial diversity within the chicken gut microbiome revealed by metagenomics and culture.</title>
        <authorList>
            <person name="Gilroy R."/>
            <person name="Ravi A."/>
            <person name="Getino M."/>
            <person name="Pursley I."/>
            <person name="Horton D.L."/>
            <person name="Alikhan N.F."/>
            <person name="Baker D."/>
            <person name="Gharbi K."/>
            <person name="Hall N."/>
            <person name="Watson M."/>
            <person name="Adriaenssens E.M."/>
            <person name="Foster-Nyarko E."/>
            <person name="Jarju S."/>
            <person name="Secka A."/>
            <person name="Antonio M."/>
            <person name="Oren A."/>
            <person name="Chaudhuri R.R."/>
            <person name="La Ragione R."/>
            <person name="Hildebrand F."/>
            <person name="Pallen M.J."/>
        </authorList>
    </citation>
    <scope>NUCLEOTIDE SEQUENCE</scope>
    <source>
        <strain evidence="2">10669</strain>
    </source>
</reference>
<dbReference type="PANTHER" id="PTHR21064">
    <property type="entry name" value="AMINOGLYCOSIDE PHOSPHOTRANSFERASE DOMAIN-CONTAINING PROTEIN-RELATED"/>
    <property type="match status" value="1"/>
</dbReference>
<evidence type="ECO:0000313" key="3">
    <source>
        <dbReference type="Proteomes" id="UP000886812"/>
    </source>
</evidence>
<proteinExistence type="predicted"/>
<dbReference type="InterPro" id="IPR050249">
    <property type="entry name" value="Pseudomonas-type_ThrB"/>
</dbReference>
<dbReference type="SUPFAM" id="SSF56112">
    <property type="entry name" value="Protein kinase-like (PK-like)"/>
    <property type="match status" value="1"/>
</dbReference>
<feature type="domain" description="Aminoglycoside phosphotransferase" evidence="1">
    <location>
        <begin position="111"/>
        <end position="270"/>
    </location>
</feature>
<organism evidence="2 3">
    <name type="scientific">Candidatus Spyradosoma merdigallinarum</name>
    <dbReference type="NCBI Taxonomy" id="2840950"/>
    <lineage>
        <taxon>Bacteria</taxon>
        <taxon>Pseudomonadati</taxon>
        <taxon>Verrucomicrobiota</taxon>
        <taxon>Opitutia</taxon>
        <taxon>Opitutia incertae sedis</taxon>
        <taxon>Candidatus Spyradosoma</taxon>
    </lineage>
</organism>
<dbReference type="InterPro" id="IPR002575">
    <property type="entry name" value="Aminoglycoside_PTrfase"/>
</dbReference>